<protein>
    <recommendedName>
        <fullName evidence="3">FAR1 domain-containing protein</fullName>
    </recommendedName>
</protein>
<keyword evidence="1" id="KW-0496">Mitochondrion</keyword>
<dbReference type="AlphaFoldDB" id="A0A3P3YP37"/>
<evidence type="ECO:0000313" key="2">
    <source>
        <dbReference type="Proteomes" id="UP000290189"/>
    </source>
</evidence>
<name>A0A3P3YP37_PLABS</name>
<gene>
    <name evidence="1" type="ORF">PLBR_LOCUS9193</name>
</gene>
<evidence type="ECO:0000313" key="1">
    <source>
        <dbReference type="EMBL" id="SPR01978.1"/>
    </source>
</evidence>
<dbReference type="EMBL" id="OVEO01000020">
    <property type="protein sequence ID" value="SPR01978.1"/>
    <property type="molecule type" value="Genomic_DNA"/>
</dbReference>
<accession>A0A3P3YP37</accession>
<dbReference type="Proteomes" id="UP000290189">
    <property type="component" value="Unassembled WGS sequence"/>
</dbReference>
<organism evidence="1 2">
    <name type="scientific">Plasmodiophora brassicae</name>
    <name type="common">Clubroot disease agent</name>
    <dbReference type="NCBI Taxonomy" id="37360"/>
    <lineage>
        <taxon>Eukaryota</taxon>
        <taxon>Sar</taxon>
        <taxon>Rhizaria</taxon>
        <taxon>Endomyxa</taxon>
        <taxon>Phytomyxea</taxon>
        <taxon>Plasmodiophorida</taxon>
        <taxon>Plasmodiophoridae</taxon>
        <taxon>Plasmodiophora</taxon>
    </lineage>
</organism>
<evidence type="ECO:0008006" key="3">
    <source>
        <dbReference type="Google" id="ProtNLM"/>
    </source>
</evidence>
<sequence length="262" mass="29843">MGDDPDYSDGDATWVPAPAMAFDSTHVELKLFLETYARKLPVMSNNVQFKAFATKERSVKLFGHDGAWARGHAYCNFKEPGKKKVRTIRTTCTLRIPFTYDVKQRKYVVKDANFCLDHNHPVELPSSNGVRVTHQRDLTKEQASAILALGKYSLPFPMVVKMLADQFPDVTFGRPDADASYTTSNSKFIVGFEGAGLYMGDIRHLVKFDLSWPLCVAQEADSMNLIAVSRWYQLLANYKPYEQVLPRFYLSMCNIELLHVRR</sequence>
<geneLocation type="mitochondrion" evidence="1"/>
<reference evidence="1 2" key="1">
    <citation type="submission" date="2018-03" db="EMBL/GenBank/DDBJ databases">
        <authorList>
            <person name="Fogelqvist J."/>
        </authorList>
    </citation>
    <scope>NUCLEOTIDE SEQUENCE [LARGE SCALE GENOMIC DNA]</scope>
</reference>
<proteinExistence type="predicted"/>